<evidence type="ECO:0000313" key="1">
    <source>
        <dbReference type="EMBL" id="MFC6261855.1"/>
    </source>
</evidence>
<dbReference type="EMBL" id="JBHSSI010000084">
    <property type="protein sequence ID" value="MFC6261855.1"/>
    <property type="molecule type" value="Genomic_DNA"/>
</dbReference>
<comment type="caution">
    <text evidence="1">The sequence shown here is derived from an EMBL/GenBank/DDBJ whole genome shotgun (WGS) entry which is preliminary data.</text>
</comment>
<reference evidence="2" key="1">
    <citation type="journal article" date="2019" name="Int. J. Syst. Evol. Microbiol.">
        <title>The Global Catalogue of Microorganisms (GCM) 10K type strain sequencing project: providing services to taxonomists for standard genome sequencing and annotation.</title>
        <authorList>
            <consortium name="The Broad Institute Genomics Platform"/>
            <consortium name="The Broad Institute Genome Sequencing Center for Infectious Disease"/>
            <person name="Wu L."/>
            <person name="Ma J."/>
        </authorList>
    </citation>
    <scope>NUCLEOTIDE SEQUENCE [LARGE SCALE GENOMIC DNA]</scope>
    <source>
        <strain evidence="2">CCM 8908</strain>
    </source>
</reference>
<sequence length="132" mass="15372">MKKVKLVALMATTILGVSTFTPLIETVQPAQASTWHKGTPKTIRGKWKLPYQSQKISKSTIHVYSAGKYYIKNVKYKKIGGGVFKVRGYEYTYLDKYNNTYYKLKGHKLMYMYMAVVKCRKMAIRNCRFSYI</sequence>
<proteinExistence type="predicted"/>
<protein>
    <recommendedName>
        <fullName evidence="3">Surface layer protein A domain-containing protein</fullName>
    </recommendedName>
</protein>
<evidence type="ECO:0008006" key="3">
    <source>
        <dbReference type="Google" id="ProtNLM"/>
    </source>
</evidence>
<gene>
    <name evidence="1" type="ORF">ACFP1C_13050</name>
</gene>
<dbReference type="Proteomes" id="UP001596283">
    <property type="component" value="Unassembled WGS sequence"/>
</dbReference>
<organism evidence="1 2">
    <name type="scientific">Levilactobacillus fujinensis</name>
    <dbReference type="NCBI Taxonomy" id="2486024"/>
    <lineage>
        <taxon>Bacteria</taxon>
        <taxon>Bacillati</taxon>
        <taxon>Bacillota</taxon>
        <taxon>Bacilli</taxon>
        <taxon>Lactobacillales</taxon>
        <taxon>Lactobacillaceae</taxon>
        <taxon>Levilactobacillus</taxon>
    </lineage>
</organism>
<accession>A0ABW1TKF1</accession>
<name>A0ABW1TKF1_9LACO</name>
<evidence type="ECO:0000313" key="2">
    <source>
        <dbReference type="Proteomes" id="UP001596283"/>
    </source>
</evidence>
<feature type="non-terminal residue" evidence="1">
    <location>
        <position position="132"/>
    </location>
</feature>
<keyword evidence="2" id="KW-1185">Reference proteome</keyword>